<dbReference type="Proteomes" id="UP000182142">
    <property type="component" value="Unassembled WGS sequence"/>
</dbReference>
<dbReference type="InterPro" id="IPR016270">
    <property type="entry name" value="PGS1"/>
</dbReference>
<dbReference type="InterPro" id="IPR001736">
    <property type="entry name" value="PLipase_D/transphosphatidylase"/>
</dbReference>
<keyword evidence="6" id="KW-0677">Repeat</keyword>
<dbReference type="PANTHER" id="PTHR12586:SF1">
    <property type="entry name" value="CDP-DIACYLGLYCEROL--GLYCEROL-3-PHOSPHATE 3-PHOSPHATIDYLTRANSFERASE, MITOCHONDRIAL"/>
    <property type="match status" value="1"/>
</dbReference>
<reference evidence="15" key="1">
    <citation type="submission" date="2016-05" db="EMBL/GenBank/DDBJ databases">
        <authorList>
            <person name="Sharaf H."/>
        </authorList>
    </citation>
    <scope>NUCLEOTIDE SEQUENCE [LARGE SCALE GENOMIC DNA]</scope>
    <source>
        <strain evidence="15">H</strain>
    </source>
</reference>
<keyword evidence="4" id="KW-0444">Lipid biosynthesis</keyword>
<evidence type="ECO:0000256" key="2">
    <source>
        <dbReference type="ARBA" id="ARBA00010682"/>
    </source>
</evidence>
<sequence length="891" mass="103821">MTLKFVIREPKARVLFSPTEFFDTLKGMFRSSKKRIVMSCLYIGIGELEKELIVTIRNNKHIKNLRVDILLDKQRGTRPEGKLKESSVSMLSDLFSYGGNINISLFHNPLLGAVLYNIIPYRANEAIGVMHMKVYIGDDRLILSGANISDSYLRNRQDRYILIENKLLADSIHKIVNCIQKMSFSVNLDLSVHWDSDLMNPLVDAHTFREQYYRRIQFMLSQIKEDILRHTQGGVEKQMPNDDLDGYRLPESGPSLSEREDFFSPLFIKSESILTVELALQSGFSSPPIYDESQMLESMLKNVKKYDQSLIISSGYLNFPENFLKLFRNIYDNLCFKEGIIRFITASPAANSFFKSKGISYYIPLGYTVSAHMCVEFITKNIVSVFKNLNRTDPLMKKEKVCTNIYLEYHKPSWTFHSKGMWLIDGSYQTGVVDSNNTSGKEPYVDRNPQMENAPNSVCTNQNYEQSEKKKKNPPFGIASSPHLFNNDQNCLNRSANLDERKKKNVCENILKSEEMDHNHQHGVDNQIDANNATSLIQNLGDLPWGTVIGSSNYGYRATYRDLEMSFIIKTNDENLKRQFQKELNIIYESSNFVHMDELNLRERNTFFVRKPSQVILFTKARLHNEPLHNEIQFFDETNEEENSPPVFLNKSGENNPIKDTLRKTKKFCNYLTSKLGRLNKKLREIKKLETIFYANPNILTESQQVKLSKKKQIKNELVLIHRYRKKYLAYKKNLTKNVDDASPFFYAKRKTRQKRQVCTPQEFRKILQSDDPKAAVQRVKSIDYDQIPRNVTDYLVFNKVGKREEVKILFGLKAVKINGNIVDDENYMINPREDKVEVFNEVVQIHESHYVVRKRFSKNQKKLLEEKSKEKLSDVKRELKEFENFFNIKQ</sequence>
<proteinExistence type="inferred from homology"/>
<gene>
    <name evidence="14" type="ORF">PKNA1_H1_1314000</name>
</gene>
<dbReference type="EC" id="2.7.8.5" evidence="3"/>
<keyword evidence="9" id="KW-1208">Phospholipid metabolism</keyword>
<comment type="similarity">
    <text evidence="2">Belongs to the CDP-alcohol phosphatidyltransferase class-II family.</text>
</comment>
<evidence type="ECO:0000256" key="10">
    <source>
        <dbReference type="ARBA" id="ARBA00048586"/>
    </source>
</evidence>
<evidence type="ECO:0000256" key="12">
    <source>
        <dbReference type="SAM" id="MobiDB-lite"/>
    </source>
</evidence>
<keyword evidence="5" id="KW-0808">Transferase</keyword>
<dbReference type="GO" id="GO:0003723">
    <property type="term" value="F:RNA binding"/>
    <property type="evidence" value="ECO:0007669"/>
    <property type="project" value="UniProtKB-KW"/>
</dbReference>
<keyword evidence="8" id="KW-0594">Phospholipid biosynthesis</keyword>
<dbReference type="Gene3D" id="3.30.870.10">
    <property type="entry name" value="Endonuclease Chain A"/>
    <property type="match status" value="3"/>
</dbReference>
<evidence type="ECO:0000313" key="14">
    <source>
        <dbReference type="EMBL" id="SBO28498.1"/>
    </source>
</evidence>
<dbReference type="GO" id="GO:0005739">
    <property type="term" value="C:mitochondrion"/>
    <property type="evidence" value="ECO:0007669"/>
    <property type="project" value="TreeGrafter"/>
</dbReference>
<evidence type="ECO:0000256" key="9">
    <source>
        <dbReference type="ARBA" id="ARBA00023264"/>
    </source>
</evidence>
<dbReference type="PROSITE" id="PS50035">
    <property type="entry name" value="PLD"/>
    <property type="match status" value="1"/>
</dbReference>
<evidence type="ECO:0000313" key="15">
    <source>
        <dbReference type="Proteomes" id="UP000182142"/>
    </source>
</evidence>
<accession>A0A1A7W241</accession>
<protein>
    <recommendedName>
        <fullName evidence="3">CDP-diacylglycerol--glycerol-3-phosphate 1-phosphatidyltransferase</fullName>
        <ecNumber evidence="3">2.7.8.5</ecNumber>
    </recommendedName>
</protein>
<evidence type="ECO:0000256" key="6">
    <source>
        <dbReference type="ARBA" id="ARBA00022737"/>
    </source>
</evidence>
<dbReference type="EMBL" id="CWHR02000017">
    <property type="protein sequence ID" value="SBO28498.1"/>
    <property type="molecule type" value="Genomic_DNA"/>
</dbReference>
<dbReference type="GO" id="GO:0032049">
    <property type="term" value="P:cardiolipin biosynthetic process"/>
    <property type="evidence" value="ECO:0007669"/>
    <property type="project" value="InterPro"/>
</dbReference>
<comment type="catalytic activity">
    <reaction evidence="10">
        <text>a CDP-1,2-diacyl-sn-glycerol + sn-glycerol 3-phosphate = a 1,2-diacyl-sn-glycero-3-phospho-(1'-sn-glycero-3'-phosphate) + CMP + H(+)</text>
        <dbReference type="Rhea" id="RHEA:12593"/>
        <dbReference type="ChEBI" id="CHEBI:15378"/>
        <dbReference type="ChEBI" id="CHEBI:57597"/>
        <dbReference type="ChEBI" id="CHEBI:58332"/>
        <dbReference type="ChEBI" id="CHEBI:60110"/>
        <dbReference type="ChEBI" id="CHEBI:60377"/>
        <dbReference type="EC" id="2.7.8.5"/>
    </reaction>
</comment>
<dbReference type="PANTHER" id="PTHR12586">
    <property type="entry name" value="CDP-DIACYLGLYCEROL--SERINE O-PHOSPHATIDYLTRANSFERASE"/>
    <property type="match status" value="1"/>
</dbReference>
<comment type="pathway">
    <text evidence="1">Phospholipid metabolism; phosphatidylglycerol biosynthesis; phosphatidylglycerol from CDP-diacylglycerol: step 1/2.</text>
</comment>
<feature type="domain" description="PLD phosphodiesterase" evidence="13">
    <location>
        <begin position="126"/>
        <end position="152"/>
    </location>
</feature>
<dbReference type="PROSITE" id="PS50889">
    <property type="entry name" value="S4"/>
    <property type="match status" value="1"/>
</dbReference>
<dbReference type="GO" id="GO:0008444">
    <property type="term" value="F:CDP-diacylglycerol-glycerol-3-phosphate 3-phosphatidyltransferase activity"/>
    <property type="evidence" value="ECO:0007669"/>
    <property type="project" value="UniProtKB-EC"/>
</dbReference>
<evidence type="ECO:0000256" key="4">
    <source>
        <dbReference type="ARBA" id="ARBA00022516"/>
    </source>
</evidence>
<dbReference type="SUPFAM" id="SSF56024">
    <property type="entry name" value="Phospholipase D/nuclease"/>
    <property type="match status" value="1"/>
</dbReference>
<keyword evidence="11" id="KW-0694">RNA-binding</keyword>
<evidence type="ECO:0000256" key="5">
    <source>
        <dbReference type="ARBA" id="ARBA00022679"/>
    </source>
</evidence>
<evidence type="ECO:0000256" key="7">
    <source>
        <dbReference type="ARBA" id="ARBA00023098"/>
    </source>
</evidence>
<evidence type="ECO:0000256" key="1">
    <source>
        <dbReference type="ARBA" id="ARBA00005042"/>
    </source>
</evidence>
<evidence type="ECO:0000256" key="8">
    <source>
        <dbReference type="ARBA" id="ARBA00023209"/>
    </source>
</evidence>
<organism evidence="14 15">
    <name type="scientific">Plasmodium knowlesi (strain H)</name>
    <dbReference type="NCBI Taxonomy" id="5851"/>
    <lineage>
        <taxon>Eukaryota</taxon>
        <taxon>Sar</taxon>
        <taxon>Alveolata</taxon>
        <taxon>Apicomplexa</taxon>
        <taxon>Aconoidasida</taxon>
        <taxon>Haemosporida</taxon>
        <taxon>Plasmodiidae</taxon>
        <taxon>Plasmodium</taxon>
        <taxon>Plasmodium (Plasmodium)</taxon>
    </lineage>
</organism>
<evidence type="ECO:0000256" key="3">
    <source>
        <dbReference type="ARBA" id="ARBA00013170"/>
    </source>
</evidence>
<name>A0A1A7W241_PLAKH</name>
<feature type="compositionally biased region" description="Polar residues" evidence="12">
    <location>
        <begin position="450"/>
        <end position="465"/>
    </location>
</feature>
<dbReference type="UniPathway" id="UPA00084">
    <property type="reaction ID" value="UER00503"/>
</dbReference>
<evidence type="ECO:0000256" key="11">
    <source>
        <dbReference type="PROSITE-ProRule" id="PRU00182"/>
    </source>
</evidence>
<dbReference type="AlphaFoldDB" id="A0A1A7W241"/>
<keyword evidence="7" id="KW-0443">Lipid metabolism</keyword>
<evidence type="ECO:0000259" key="13">
    <source>
        <dbReference type="PROSITE" id="PS50035"/>
    </source>
</evidence>
<feature type="region of interest" description="Disordered" evidence="12">
    <location>
        <begin position="435"/>
        <end position="482"/>
    </location>
</feature>
<dbReference type="CDD" id="cd09135">
    <property type="entry name" value="PLDc_PGS1_euk_1"/>
    <property type="match status" value="1"/>
</dbReference>